<dbReference type="Proteomes" id="UP000673691">
    <property type="component" value="Unassembled WGS sequence"/>
</dbReference>
<dbReference type="SUPFAM" id="SSF52467">
    <property type="entry name" value="DHS-like NAD/FAD-binding domain"/>
    <property type="match status" value="1"/>
</dbReference>
<comment type="caution">
    <text evidence="1">The sequence shown here is derived from an EMBL/GenBank/DDBJ whole genome shotgun (WGS) entry which is preliminary data.</text>
</comment>
<organism evidence="1 2">
    <name type="scientific">Olpidium bornovanus</name>
    <dbReference type="NCBI Taxonomy" id="278681"/>
    <lineage>
        <taxon>Eukaryota</taxon>
        <taxon>Fungi</taxon>
        <taxon>Fungi incertae sedis</taxon>
        <taxon>Olpidiomycota</taxon>
        <taxon>Olpidiomycotina</taxon>
        <taxon>Olpidiomycetes</taxon>
        <taxon>Olpidiales</taxon>
        <taxon>Olpidiaceae</taxon>
        <taxon>Olpidium</taxon>
    </lineage>
</organism>
<proteinExistence type="predicted"/>
<dbReference type="InterPro" id="IPR029035">
    <property type="entry name" value="DHS-like_NAD/FAD-binding_dom"/>
</dbReference>
<protein>
    <submittedName>
        <fullName evidence="1">Uncharacterized protein</fullName>
    </submittedName>
</protein>
<feature type="non-terminal residue" evidence="1">
    <location>
        <position position="1"/>
    </location>
</feature>
<gene>
    <name evidence="1" type="ORF">BJ554DRAFT_680</name>
</gene>
<evidence type="ECO:0000313" key="1">
    <source>
        <dbReference type="EMBL" id="KAG5458997.1"/>
    </source>
</evidence>
<dbReference type="InterPro" id="IPR036982">
    <property type="entry name" value="Deoxyhypusine_synthase_sf"/>
</dbReference>
<name>A0A8H7ZTB8_9FUNG</name>
<reference evidence="1 2" key="1">
    <citation type="journal article" name="Sci. Rep.">
        <title>Genome-scale phylogenetic analyses confirm Olpidium as the closest living zoosporic fungus to the non-flagellated, terrestrial fungi.</title>
        <authorList>
            <person name="Chang Y."/>
            <person name="Rochon D."/>
            <person name="Sekimoto S."/>
            <person name="Wang Y."/>
            <person name="Chovatia M."/>
            <person name="Sandor L."/>
            <person name="Salamov A."/>
            <person name="Grigoriev I.V."/>
            <person name="Stajich J.E."/>
            <person name="Spatafora J.W."/>
        </authorList>
    </citation>
    <scope>NUCLEOTIDE SEQUENCE [LARGE SCALE GENOMIC DNA]</scope>
    <source>
        <strain evidence="1">S191</strain>
    </source>
</reference>
<dbReference type="OrthoDB" id="294378at2759"/>
<accession>A0A8H7ZTB8</accession>
<evidence type="ECO:0000313" key="2">
    <source>
        <dbReference type="Proteomes" id="UP000673691"/>
    </source>
</evidence>
<keyword evidence="2" id="KW-1185">Reference proteome</keyword>
<dbReference type="AlphaFoldDB" id="A0A8H7ZTB8"/>
<dbReference type="Gene3D" id="3.40.910.10">
    <property type="entry name" value="Deoxyhypusine synthase"/>
    <property type="match status" value="1"/>
</dbReference>
<sequence>IRADARPVKVYADASLVFPIIVARTFARDFQVATR</sequence>
<dbReference type="EMBL" id="JAEFCI010007545">
    <property type="protein sequence ID" value="KAG5458997.1"/>
    <property type="molecule type" value="Genomic_DNA"/>
</dbReference>